<dbReference type="AlphaFoldDB" id="A0A285MT60"/>
<feature type="transmembrane region" description="Helical" evidence="1">
    <location>
        <begin position="16"/>
        <end position="39"/>
    </location>
</feature>
<feature type="transmembrane region" description="Helical" evidence="1">
    <location>
        <begin position="98"/>
        <end position="120"/>
    </location>
</feature>
<dbReference type="Pfam" id="PF14329">
    <property type="entry name" value="DUF4386"/>
    <property type="match status" value="1"/>
</dbReference>
<name>A0A285MT60_9FLAO</name>
<dbReference type="EMBL" id="OBEH01000003">
    <property type="protein sequence ID" value="SNZ00364.1"/>
    <property type="molecule type" value="Genomic_DNA"/>
</dbReference>
<reference evidence="3" key="1">
    <citation type="submission" date="2017-09" db="EMBL/GenBank/DDBJ databases">
        <authorList>
            <person name="Varghese N."/>
            <person name="Submissions S."/>
        </authorList>
    </citation>
    <scope>NUCLEOTIDE SEQUENCE [LARGE SCALE GENOMIC DNA]</scope>
    <source>
        <strain evidence="3">DSM 25885</strain>
    </source>
</reference>
<accession>A0A285MT60</accession>
<evidence type="ECO:0008006" key="4">
    <source>
        <dbReference type="Google" id="ProtNLM"/>
    </source>
</evidence>
<sequence length="232" mass="26004">MDAPTTTNQTFTIGKAALIAGLGLLLMTLTVPFAEFYIFPKLIGDDAAATAENISNEKLLFSTGIFLHLFTLLCDIVVAWALYLFLKPVMRYFSLLVAWFRLIYTAMYLVALANLMKILALVQTSGDSTNIQWAESVQLHIDSFRLEWSFGLIIFGIYLVLLGYLVLKAQYVPKIFGILLLIAGLGYVIHTLGAFFSPTTDLSFLFFTFFGELVFMVWLLVKGRKLQLAVPE</sequence>
<gene>
    <name evidence="2" type="ORF">SAMN06265377_2186</name>
</gene>
<evidence type="ECO:0000313" key="2">
    <source>
        <dbReference type="EMBL" id="SNZ00364.1"/>
    </source>
</evidence>
<dbReference type="Proteomes" id="UP000219048">
    <property type="component" value="Unassembled WGS sequence"/>
</dbReference>
<evidence type="ECO:0000313" key="3">
    <source>
        <dbReference type="Proteomes" id="UP000219048"/>
    </source>
</evidence>
<dbReference type="OrthoDB" id="7060422at2"/>
<organism evidence="2 3">
    <name type="scientific">Flagellimonas pacifica</name>
    <dbReference type="NCBI Taxonomy" id="1247520"/>
    <lineage>
        <taxon>Bacteria</taxon>
        <taxon>Pseudomonadati</taxon>
        <taxon>Bacteroidota</taxon>
        <taxon>Flavobacteriia</taxon>
        <taxon>Flavobacteriales</taxon>
        <taxon>Flavobacteriaceae</taxon>
        <taxon>Flagellimonas</taxon>
    </lineage>
</organism>
<keyword evidence="3" id="KW-1185">Reference proteome</keyword>
<feature type="transmembrane region" description="Helical" evidence="1">
    <location>
        <begin position="202"/>
        <end position="221"/>
    </location>
</feature>
<keyword evidence="1" id="KW-1133">Transmembrane helix</keyword>
<keyword evidence="1" id="KW-0812">Transmembrane</keyword>
<keyword evidence="1" id="KW-0472">Membrane</keyword>
<feature type="transmembrane region" description="Helical" evidence="1">
    <location>
        <begin position="148"/>
        <end position="167"/>
    </location>
</feature>
<dbReference type="RefSeq" id="WP_097045835.1">
    <property type="nucleotide sequence ID" value="NZ_OBEH01000003.1"/>
</dbReference>
<evidence type="ECO:0000256" key="1">
    <source>
        <dbReference type="SAM" id="Phobius"/>
    </source>
</evidence>
<feature type="transmembrane region" description="Helical" evidence="1">
    <location>
        <begin position="176"/>
        <end position="196"/>
    </location>
</feature>
<feature type="transmembrane region" description="Helical" evidence="1">
    <location>
        <begin position="59"/>
        <end position="86"/>
    </location>
</feature>
<proteinExistence type="predicted"/>
<protein>
    <recommendedName>
        <fullName evidence="4">DUF4386 domain-containing protein</fullName>
    </recommendedName>
</protein>
<dbReference type="InterPro" id="IPR025495">
    <property type="entry name" value="DUF4386"/>
</dbReference>